<reference evidence="1" key="1">
    <citation type="submission" date="2018-05" db="EMBL/GenBank/DDBJ databases">
        <authorList>
            <person name="Lanie J.A."/>
            <person name="Ng W.-L."/>
            <person name="Kazmierczak K.M."/>
            <person name="Andrzejewski T.M."/>
            <person name="Davidsen T.M."/>
            <person name="Wayne K.J."/>
            <person name="Tettelin H."/>
            <person name="Glass J.I."/>
            <person name="Rusch D."/>
            <person name="Podicherti R."/>
            <person name="Tsui H.-C.T."/>
            <person name="Winkler M.E."/>
        </authorList>
    </citation>
    <scope>NUCLEOTIDE SEQUENCE</scope>
</reference>
<gene>
    <name evidence="1" type="ORF">METZ01_LOCUS204158</name>
</gene>
<evidence type="ECO:0000313" key="1">
    <source>
        <dbReference type="EMBL" id="SVB51304.1"/>
    </source>
</evidence>
<dbReference type="AlphaFoldDB" id="A0A382EMG9"/>
<organism evidence="1">
    <name type="scientific">marine metagenome</name>
    <dbReference type="NCBI Taxonomy" id="408172"/>
    <lineage>
        <taxon>unclassified sequences</taxon>
        <taxon>metagenomes</taxon>
        <taxon>ecological metagenomes</taxon>
    </lineage>
</organism>
<sequence length="41" mass="4338">MGLLPDSQPHLASTVAAYLPFAGPDFRYIYGLFGAILGIAL</sequence>
<protein>
    <submittedName>
        <fullName evidence="1">Uncharacterized protein</fullName>
    </submittedName>
</protein>
<proteinExistence type="predicted"/>
<name>A0A382EMG9_9ZZZZ</name>
<dbReference type="EMBL" id="UINC01045041">
    <property type="protein sequence ID" value="SVB51304.1"/>
    <property type="molecule type" value="Genomic_DNA"/>
</dbReference>
<accession>A0A382EMG9</accession>
<feature type="non-terminal residue" evidence="1">
    <location>
        <position position="41"/>
    </location>
</feature>